<sequence>MAETEQRLLYGGWTQPRKSGMFGGTSTGTYVFIAAAIVVLLCFALPLPGLVRIGAVLVAIVIVAPLWLSWGGKSWWEIALESRGRGGSLRSGENHYRSGGGTQVPSARCPGVLANSQLSEHVAIDGTRFGLIKVGDFYTVVLRTWPQGSEWIDQARLDQMVQQFGGAIAFNGQSPDVEALVAVVETLPESAQRVALQHEKQVKENAHPVAKQIHTEANYAVPSAEVRLEGRMAITFNADIGMRHRDTVEQADDIARRLPRIVDVIATSGLPCRPMGEREIIAITRRGYSPADEFDVETALLQGQDLGFSWADAGPLSADDKRGYYLHDAGMSVSYVMRKPPASAVDAHVLEEVLAPRSEIPRKRVVVCYRPHTPAESTRIVDEDHIDAERAVTGRVGRLSEEARLRVERTRQAREEQALGAGVSRFMISVTVTIPTDGDLSKVESLLSDLGTASRLDLRLAYNQQAALFAHGMGIGLVLPSHATISDRVAA</sequence>
<reference evidence="2 3" key="1">
    <citation type="submission" date="2020-04" db="EMBL/GenBank/DDBJ databases">
        <title>MicrobeNet Type strains.</title>
        <authorList>
            <person name="Nicholson A.C."/>
        </authorList>
    </citation>
    <scope>NUCLEOTIDE SEQUENCE [LARGE SCALE GENOMIC DNA]</scope>
    <source>
        <strain evidence="2 3">ATCC BAA-330</strain>
    </source>
</reference>
<proteinExistence type="predicted"/>
<evidence type="ECO:0008006" key="4">
    <source>
        <dbReference type="Google" id="ProtNLM"/>
    </source>
</evidence>
<comment type="caution">
    <text evidence="2">The sequence shown here is derived from an EMBL/GenBank/DDBJ whole genome shotgun (WGS) entry which is preliminary data.</text>
</comment>
<keyword evidence="3" id="KW-1185">Reference proteome</keyword>
<accession>A0ABX1LI77</accession>
<evidence type="ECO:0000313" key="2">
    <source>
        <dbReference type="EMBL" id="NMD57991.1"/>
    </source>
</evidence>
<dbReference type="NCBIfam" id="NF042935">
    <property type="entry name" value="SCO6880_fam"/>
    <property type="match status" value="1"/>
</dbReference>
<organism evidence="2 3">
    <name type="scientific">Tsukamurella columbiensis</name>
    <dbReference type="NCBI Taxonomy" id="128509"/>
    <lineage>
        <taxon>Bacteria</taxon>
        <taxon>Bacillati</taxon>
        <taxon>Actinomycetota</taxon>
        <taxon>Actinomycetes</taxon>
        <taxon>Mycobacteriales</taxon>
        <taxon>Tsukamurellaceae</taxon>
        <taxon>Tsukamurella</taxon>
    </lineage>
</organism>
<evidence type="ECO:0000313" key="3">
    <source>
        <dbReference type="Proteomes" id="UP000556611"/>
    </source>
</evidence>
<dbReference type="Proteomes" id="UP000556611">
    <property type="component" value="Unassembled WGS sequence"/>
</dbReference>
<dbReference type="EMBL" id="JABARZ010000025">
    <property type="protein sequence ID" value="NMD57991.1"/>
    <property type="molecule type" value="Genomic_DNA"/>
</dbReference>
<evidence type="ECO:0000256" key="1">
    <source>
        <dbReference type="SAM" id="Phobius"/>
    </source>
</evidence>
<protein>
    <recommendedName>
        <fullName evidence="4">PrgI family protein</fullName>
    </recommendedName>
</protein>
<gene>
    <name evidence="2" type="ORF">HHU10_20440</name>
</gene>
<dbReference type="RefSeq" id="WP_191834228.1">
    <property type="nucleotide sequence ID" value="NZ_JABARZ010000025.1"/>
</dbReference>
<keyword evidence="1" id="KW-0812">Transmembrane</keyword>
<feature type="transmembrane region" description="Helical" evidence="1">
    <location>
        <begin position="27"/>
        <end position="47"/>
    </location>
</feature>
<feature type="transmembrane region" description="Helical" evidence="1">
    <location>
        <begin position="53"/>
        <end position="70"/>
    </location>
</feature>
<keyword evidence="1" id="KW-0472">Membrane</keyword>
<dbReference type="InterPro" id="IPR049978">
    <property type="entry name" value="SCO6880-like"/>
</dbReference>
<name>A0ABX1LI77_9ACTN</name>
<keyword evidence="1" id="KW-1133">Transmembrane helix</keyword>